<dbReference type="EMBL" id="WIGN01000258">
    <property type="protein sequence ID" value="KAF6802808.1"/>
    <property type="molecule type" value="Genomic_DNA"/>
</dbReference>
<feature type="compositionally biased region" description="Polar residues" evidence="1">
    <location>
        <begin position="159"/>
        <end position="169"/>
    </location>
</feature>
<sequence length="181" mass="19878">MDARPQHPRVINSIQRPSAPWFGLRRGSQYSELTSRSGRKRSTFSSLQLPYSANRCPPTSLMPSTGSGCPSGRWSDWGTLEISIPHPLAAGPPTCQTPGVQRFAESQDFERQEEHQKLTQPREAINRKQTSSPETKARPHHVPSQDPKAPTHARCPADNDSSICTSGPSTPGPLPAIVRDH</sequence>
<dbReference type="Proteomes" id="UP000652219">
    <property type="component" value="Unassembled WGS sequence"/>
</dbReference>
<evidence type="ECO:0000256" key="1">
    <source>
        <dbReference type="SAM" id="MobiDB-lite"/>
    </source>
</evidence>
<proteinExistence type="predicted"/>
<accession>A0A8H6IYF4</accession>
<feature type="compositionally biased region" description="Basic and acidic residues" evidence="1">
    <location>
        <begin position="108"/>
        <end position="117"/>
    </location>
</feature>
<name>A0A8H6IYF4_9PEZI</name>
<feature type="region of interest" description="Disordered" evidence="1">
    <location>
        <begin position="31"/>
        <end position="181"/>
    </location>
</feature>
<gene>
    <name evidence="2" type="ORF">CSOJ01_11330</name>
</gene>
<organism evidence="2 3">
    <name type="scientific">Colletotrichum sojae</name>
    <dbReference type="NCBI Taxonomy" id="2175907"/>
    <lineage>
        <taxon>Eukaryota</taxon>
        <taxon>Fungi</taxon>
        <taxon>Dikarya</taxon>
        <taxon>Ascomycota</taxon>
        <taxon>Pezizomycotina</taxon>
        <taxon>Sordariomycetes</taxon>
        <taxon>Hypocreomycetidae</taxon>
        <taxon>Glomerellales</taxon>
        <taxon>Glomerellaceae</taxon>
        <taxon>Colletotrichum</taxon>
        <taxon>Colletotrichum orchidearum species complex</taxon>
    </lineage>
</organism>
<comment type="caution">
    <text evidence="2">The sequence shown here is derived from an EMBL/GenBank/DDBJ whole genome shotgun (WGS) entry which is preliminary data.</text>
</comment>
<evidence type="ECO:0000313" key="2">
    <source>
        <dbReference type="EMBL" id="KAF6802808.1"/>
    </source>
</evidence>
<dbReference type="AlphaFoldDB" id="A0A8H6IYF4"/>
<reference evidence="2 3" key="1">
    <citation type="journal article" date="2020" name="Phytopathology">
        <title>Genome Sequence Resources of Colletotrichum truncatum, C. plurivorum, C. musicola, and C. sojae: Four Species Pathogenic to Soybean (Glycine max).</title>
        <authorList>
            <person name="Rogerio F."/>
            <person name="Boufleur T.R."/>
            <person name="Ciampi-Guillardi M."/>
            <person name="Sukno S.A."/>
            <person name="Thon M.R."/>
            <person name="Massola Junior N.S."/>
            <person name="Baroncelli R."/>
        </authorList>
    </citation>
    <scope>NUCLEOTIDE SEQUENCE [LARGE SCALE GENOMIC DNA]</scope>
    <source>
        <strain evidence="2 3">LFN0009</strain>
    </source>
</reference>
<protein>
    <submittedName>
        <fullName evidence="2">Uncharacterized protein</fullName>
    </submittedName>
</protein>
<keyword evidence="3" id="KW-1185">Reference proteome</keyword>
<evidence type="ECO:0000313" key="3">
    <source>
        <dbReference type="Proteomes" id="UP000652219"/>
    </source>
</evidence>